<accession>A0ABP6L1Y4</accession>
<dbReference type="Proteomes" id="UP001499930">
    <property type="component" value="Unassembled WGS sequence"/>
</dbReference>
<dbReference type="EMBL" id="BAAAWD010000019">
    <property type="protein sequence ID" value="GAA3029838.1"/>
    <property type="molecule type" value="Genomic_DNA"/>
</dbReference>
<proteinExistence type="predicted"/>
<evidence type="ECO:0008006" key="3">
    <source>
        <dbReference type="Google" id="ProtNLM"/>
    </source>
</evidence>
<gene>
    <name evidence="1" type="ORF">GCM10017559_65490</name>
</gene>
<comment type="caution">
    <text evidence="1">The sequence shown here is derived from an EMBL/GenBank/DDBJ whole genome shotgun (WGS) entry which is preliminary data.</text>
</comment>
<keyword evidence="2" id="KW-1185">Reference proteome</keyword>
<dbReference type="RefSeq" id="WP_344902985.1">
    <property type="nucleotide sequence ID" value="NZ_BAAAWD010000019.1"/>
</dbReference>
<evidence type="ECO:0000313" key="2">
    <source>
        <dbReference type="Proteomes" id="UP001499930"/>
    </source>
</evidence>
<sequence length="62" mass="6823">MSWMIVSLLVGLAGSVVLGVLALRALRAGAALRREVDRTQGRLEPVRILFGDRTGEIRPPRR</sequence>
<organism evidence="1 2">
    <name type="scientific">Streptosporangium longisporum</name>
    <dbReference type="NCBI Taxonomy" id="46187"/>
    <lineage>
        <taxon>Bacteria</taxon>
        <taxon>Bacillati</taxon>
        <taxon>Actinomycetota</taxon>
        <taxon>Actinomycetes</taxon>
        <taxon>Streptosporangiales</taxon>
        <taxon>Streptosporangiaceae</taxon>
        <taxon>Streptosporangium</taxon>
    </lineage>
</organism>
<evidence type="ECO:0000313" key="1">
    <source>
        <dbReference type="EMBL" id="GAA3029838.1"/>
    </source>
</evidence>
<name>A0ABP6L1Y4_9ACTN</name>
<reference evidence="2" key="1">
    <citation type="journal article" date="2019" name="Int. J. Syst. Evol. Microbiol.">
        <title>The Global Catalogue of Microorganisms (GCM) 10K type strain sequencing project: providing services to taxonomists for standard genome sequencing and annotation.</title>
        <authorList>
            <consortium name="The Broad Institute Genomics Platform"/>
            <consortium name="The Broad Institute Genome Sequencing Center for Infectious Disease"/>
            <person name="Wu L."/>
            <person name="Ma J."/>
        </authorList>
    </citation>
    <scope>NUCLEOTIDE SEQUENCE [LARGE SCALE GENOMIC DNA]</scope>
    <source>
        <strain evidence="2">JCM 3106</strain>
    </source>
</reference>
<protein>
    <recommendedName>
        <fullName evidence="3">Sensor histidine kinase</fullName>
    </recommendedName>
</protein>